<dbReference type="STRING" id="273057.SSO6570"/>
<dbReference type="Proteomes" id="UP000001974">
    <property type="component" value="Chromosome"/>
</dbReference>
<dbReference type="KEGG" id="sso:SSO6570"/>
<dbReference type="EMBL" id="AE006641">
    <property type="protein sequence ID" value="AAK67513.1"/>
    <property type="molecule type" value="Genomic_DNA"/>
</dbReference>
<dbReference type="Pfam" id="PF14210">
    <property type="entry name" value="DUF4322"/>
    <property type="match status" value="1"/>
</dbReference>
<dbReference type="InParanoid" id="Q97ZP4"/>
<dbReference type="PaxDb" id="273057-SSO6570"/>
<dbReference type="HOGENOM" id="CLU_3228009_0_0_2"/>
<feature type="domain" description="DUF4322" evidence="1">
    <location>
        <begin position="2"/>
        <end position="38"/>
    </location>
</feature>
<reference evidence="3" key="1">
    <citation type="journal article" date="2001" name="Proc. Natl. Acad. Sci. U.S.A.">
        <title>The complete genome of the crenarchaeon Sulfolobus solfataricus P2.</title>
        <authorList>
            <person name="She Q."/>
            <person name="Singh R.K."/>
            <person name="Confalonieri F."/>
            <person name="Zivanovic Y."/>
            <person name="Allard G."/>
            <person name="Awayez M.J."/>
            <person name="Chan-Weiher C.C.-Y."/>
            <person name="Clausen I.G."/>
            <person name="Curtis B.A."/>
            <person name="De Moors A."/>
            <person name="Erauso G."/>
            <person name="Fletcher C."/>
            <person name="Gordon P.M.K."/>
            <person name="Heikamp-de Jong I."/>
            <person name="Jeffries A.C."/>
            <person name="Kozera C.J."/>
            <person name="Medina N."/>
            <person name="Peng X."/>
            <person name="Thi-Ngoc H.P."/>
            <person name="Redder P."/>
            <person name="Schenk M.E."/>
            <person name="Theriault C."/>
            <person name="Tolstrup N."/>
            <person name="Charlebois R.L."/>
            <person name="Doolittle W.F."/>
            <person name="Duguet M."/>
            <person name="Gaasterland T."/>
            <person name="Garrett R.A."/>
            <person name="Ragan M.A."/>
            <person name="Sensen C.W."/>
            <person name="Van der Oost J."/>
        </authorList>
    </citation>
    <scope>NUCLEOTIDE SEQUENCE [LARGE SCALE GENOMIC DNA]</scope>
    <source>
        <strain evidence="3">ATCC 35092 / DSM 1617 / JCM 11322 / P2</strain>
    </source>
</reference>
<sequence length="43" mass="5009">MITRPLPHQNNLQKIGYKLFSCLTSREREEVDKTLISAYGKTQ</sequence>
<proteinExistence type="predicted"/>
<gene>
    <name evidence="2" type="ordered locus">SSO6570</name>
</gene>
<evidence type="ECO:0000313" key="2">
    <source>
        <dbReference type="EMBL" id="AAK67513.1"/>
    </source>
</evidence>
<accession>Q97ZP4</accession>
<dbReference type="EnsemblBacteria" id="AAK67513">
    <property type="protein sequence ID" value="AAK67513"/>
    <property type="gene ID" value="SSO6570"/>
</dbReference>
<name>Q97ZP4_SACS2</name>
<protein>
    <submittedName>
        <fullName evidence="2">Fourth ORF in transposon ISC1225</fullName>
    </submittedName>
</protein>
<dbReference type="AlphaFoldDB" id="Q97ZP4"/>
<keyword evidence="3" id="KW-1185">Reference proteome</keyword>
<organism evidence="2 3">
    <name type="scientific">Saccharolobus solfataricus (strain ATCC 35092 / DSM 1617 / JCM 11322 / P2)</name>
    <name type="common">Sulfolobus solfataricus</name>
    <dbReference type="NCBI Taxonomy" id="273057"/>
    <lineage>
        <taxon>Archaea</taxon>
        <taxon>Thermoproteota</taxon>
        <taxon>Thermoprotei</taxon>
        <taxon>Sulfolobales</taxon>
        <taxon>Sulfolobaceae</taxon>
        <taxon>Saccharolobus</taxon>
    </lineage>
</organism>
<evidence type="ECO:0000313" key="3">
    <source>
        <dbReference type="Proteomes" id="UP000001974"/>
    </source>
</evidence>
<dbReference type="InterPro" id="IPR025471">
    <property type="entry name" value="DUF4322"/>
</dbReference>
<evidence type="ECO:0000259" key="1">
    <source>
        <dbReference type="Pfam" id="PF14210"/>
    </source>
</evidence>